<keyword evidence="3" id="KW-1185">Reference proteome</keyword>
<feature type="compositionally biased region" description="Basic residues" evidence="1">
    <location>
        <begin position="1"/>
        <end position="10"/>
    </location>
</feature>
<dbReference type="EMBL" id="QJKJ01002931">
    <property type="protein sequence ID" value="RDY00709.1"/>
    <property type="molecule type" value="Genomic_DNA"/>
</dbReference>
<accession>A0A371HD26</accession>
<protein>
    <submittedName>
        <fullName evidence="2">Uncharacterized protein</fullName>
    </submittedName>
</protein>
<gene>
    <name evidence="2" type="ORF">CR513_16089</name>
</gene>
<evidence type="ECO:0000256" key="1">
    <source>
        <dbReference type="SAM" id="MobiDB-lite"/>
    </source>
</evidence>
<comment type="caution">
    <text evidence="2">The sequence shown here is derived from an EMBL/GenBank/DDBJ whole genome shotgun (WGS) entry which is preliminary data.</text>
</comment>
<evidence type="ECO:0000313" key="2">
    <source>
        <dbReference type="EMBL" id="RDY00709.1"/>
    </source>
</evidence>
<feature type="region of interest" description="Disordered" evidence="1">
    <location>
        <begin position="1"/>
        <end position="49"/>
    </location>
</feature>
<name>A0A371HD26_MUCPR</name>
<dbReference type="AlphaFoldDB" id="A0A371HD26"/>
<reference evidence="2" key="1">
    <citation type="submission" date="2018-05" db="EMBL/GenBank/DDBJ databases">
        <title>Draft genome of Mucuna pruriens seed.</title>
        <authorList>
            <person name="Nnadi N.E."/>
            <person name="Vos R."/>
            <person name="Hasami M.H."/>
            <person name="Devisetty U.K."/>
            <person name="Aguiy J.C."/>
        </authorList>
    </citation>
    <scope>NUCLEOTIDE SEQUENCE [LARGE SCALE GENOMIC DNA]</scope>
    <source>
        <strain evidence="2">JCA_2017</strain>
    </source>
</reference>
<organism evidence="2 3">
    <name type="scientific">Mucuna pruriens</name>
    <name type="common">Velvet bean</name>
    <name type="synonym">Dolichos pruriens</name>
    <dbReference type="NCBI Taxonomy" id="157652"/>
    <lineage>
        <taxon>Eukaryota</taxon>
        <taxon>Viridiplantae</taxon>
        <taxon>Streptophyta</taxon>
        <taxon>Embryophyta</taxon>
        <taxon>Tracheophyta</taxon>
        <taxon>Spermatophyta</taxon>
        <taxon>Magnoliopsida</taxon>
        <taxon>eudicotyledons</taxon>
        <taxon>Gunneridae</taxon>
        <taxon>Pentapetalae</taxon>
        <taxon>rosids</taxon>
        <taxon>fabids</taxon>
        <taxon>Fabales</taxon>
        <taxon>Fabaceae</taxon>
        <taxon>Papilionoideae</taxon>
        <taxon>50 kb inversion clade</taxon>
        <taxon>NPAAA clade</taxon>
        <taxon>indigoferoid/millettioid clade</taxon>
        <taxon>Phaseoleae</taxon>
        <taxon>Mucuna</taxon>
    </lineage>
</organism>
<sequence>MGTKGRKRKENKGSGNESWTSRDRLKTKVRARFPIDPNSKPKESDLLQPLRLAPAKADTWPRVSRKLAHALEGTASHVPWSSSVEPPQFHPWRSSRLVRVRLCPSPRLAETPPRKKALSVLHEVHRRLSEDSSLTNLTNKERSIVDLDGNKFLGIEKGLTTSPMLILLDPNKSFEIREDLTFEAQPAKVVDQRLKKFRVKDGKATLEAKLYQPLAHYINNKIKRSVVVEKKKVMMT</sequence>
<proteinExistence type="predicted"/>
<dbReference type="Proteomes" id="UP000257109">
    <property type="component" value="Unassembled WGS sequence"/>
</dbReference>
<feature type="non-terminal residue" evidence="2">
    <location>
        <position position="1"/>
    </location>
</feature>
<evidence type="ECO:0000313" key="3">
    <source>
        <dbReference type="Proteomes" id="UP000257109"/>
    </source>
</evidence>